<evidence type="ECO:0000313" key="1">
    <source>
        <dbReference type="EMBL" id="KAF9783503.1"/>
    </source>
</evidence>
<accession>A0A9P6HBU4</accession>
<comment type="caution">
    <text evidence="1">The sequence shown here is derived from an EMBL/GenBank/DDBJ whole genome shotgun (WGS) entry which is preliminary data.</text>
</comment>
<proteinExistence type="predicted"/>
<reference evidence="1" key="1">
    <citation type="journal article" date="2020" name="Nat. Commun.">
        <title>Large-scale genome sequencing of mycorrhizal fungi provides insights into the early evolution of symbiotic traits.</title>
        <authorList>
            <person name="Miyauchi S."/>
            <person name="Kiss E."/>
            <person name="Kuo A."/>
            <person name="Drula E."/>
            <person name="Kohler A."/>
            <person name="Sanchez-Garcia M."/>
            <person name="Morin E."/>
            <person name="Andreopoulos B."/>
            <person name="Barry K.W."/>
            <person name="Bonito G."/>
            <person name="Buee M."/>
            <person name="Carver A."/>
            <person name="Chen C."/>
            <person name="Cichocki N."/>
            <person name="Clum A."/>
            <person name="Culley D."/>
            <person name="Crous P.W."/>
            <person name="Fauchery L."/>
            <person name="Girlanda M."/>
            <person name="Hayes R.D."/>
            <person name="Keri Z."/>
            <person name="LaButti K."/>
            <person name="Lipzen A."/>
            <person name="Lombard V."/>
            <person name="Magnuson J."/>
            <person name="Maillard F."/>
            <person name="Murat C."/>
            <person name="Nolan M."/>
            <person name="Ohm R.A."/>
            <person name="Pangilinan J."/>
            <person name="Pereira M.F."/>
            <person name="Perotto S."/>
            <person name="Peter M."/>
            <person name="Pfister S."/>
            <person name="Riley R."/>
            <person name="Sitrit Y."/>
            <person name="Stielow J.B."/>
            <person name="Szollosi G."/>
            <person name="Zifcakova L."/>
            <person name="Stursova M."/>
            <person name="Spatafora J.W."/>
            <person name="Tedersoo L."/>
            <person name="Vaario L.M."/>
            <person name="Yamada A."/>
            <person name="Yan M."/>
            <person name="Wang P."/>
            <person name="Xu J."/>
            <person name="Bruns T."/>
            <person name="Baldrian P."/>
            <person name="Vilgalys R."/>
            <person name="Dunand C."/>
            <person name="Henrissat B."/>
            <person name="Grigoriev I.V."/>
            <person name="Hibbett D."/>
            <person name="Nagy L.G."/>
            <person name="Martin F.M."/>
        </authorList>
    </citation>
    <scope>NUCLEOTIDE SEQUENCE</scope>
    <source>
        <strain evidence="1">UH-Tt-Lm1</strain>
    </source>
</reference>
<dbReference type="Proteomes" id="UP000736335">
    <property type="component" value="Unassembled WGS sequence"/>
</dbReference>
<protein>
    <submittedName>
        <fullName evidence="1">Uncharacterized protein</fullName>
    </submittedName>
</protein>
<name>A0A9P6HBU4_9AGAM</name>
<evidence type="ECO:0000313" key="2">
    <source>
        <dbReference type="Proteomes" id="UP000736335"/>
    </source>
</evidence>
<reference evidence="1" key="2">
    <citation type="submission" date="2020-11" db="EMBL/GenBank/DDBJ databases">
        <authorList>
            <consortium name="DOE Joint Genome Institute"/>
            <person name="Kuo A."/>
            <person name="Miyauchi S."/>
            <person name="Kiss E."/>
            <person name="Drula E."/>
            <person name="Kohler A."/>
            <person name="Sanchez-Garcia M."/>
            <person name="Andreopoulos B."/>
            <person name="Barry K.W."/>
            <person name="Bonito G."/>
            <person name="Buee M."/>
            <person name="Carver A."/>
            <person name="Chen C."/>
            <person name="Cichocki N."/>
            <person name="Clum A."/>
            <person name="Culley D."/>
            <person name="Crous P.W."/>
            <person name="Fauchery L."/>
            <person name="Girlanda M."/>
            <person name="Hayes R."/>
            <person name="Keri Z."/>
            <person name="Labutti K."/>
            <person name="Lipzen A."/>
            <person name="Lombard V."/>
            <person name="Magnuson J."/>
            <person name="Maillard F."/>
            <person name="Morin E."/>
            <person name="Murat C."/>
            <person name="Nolan M."/>
            <person name="Ohm R."/>
            <person name="Pangilinan J."/>
            <person name="Pereira M."/>
            <person name="Perotto S."/>
            <person name="Peter M."/>
            <person name="Riley R."/>
            <person name="Sitrit Y."/>
            <person name="Stielow B."/>
            <person name="Szollosi G."/>
            <person name="Zifcakova L."/>
            <person name="Stursova M."/>
            <person name="Spatafora J.W."/>
            <person name="Tedersoo L."/>
            <person name="Vaario L.-M."/>
            <person name="Yamada A."/>
            <person name="Yan M."/>
            <person name="Wang P."/>
            <person name="Xu J."/>
            <person name="Bruns T."/>
            <person name="Baldrian P."/>
            <person name="Vilgalys R."/>
            <person name="Henrissat B."/>
            <person name="Grigoriev I.V."/>
            <person name="Hibbett D."/>
            <person name="Nagy L.G."/>
            <person name="Martin F.M."/>
        </authorList>
    </citation>
    <scope>NUCLEOTIDE SEQUENCE</scope>
    <source>
        <strain evidence="1">UH-Tt-Lm1</strain>
    </source>
</reference>
<sequence length="281" mass="31991">MSPAQSLYIPFEEASIHYECAALVRAIAYYDTAHLLLLISTREHTTTVHLPPQRRGPQSGSEDVQSLNLWPLKLQIQKRRLEAQMTVGFLTSFIFHSGYSTFRQLRTPLTGHSMTISQNTRMTVKLVARPTSTQFGWAWEVVNMRGAMKFAQLAIAITYQGGQDNGAEEYPQGVNNTTRLNCLGVSDPGVTYPVIRWTPIGNRLQSHQAGVISVIHPPGPRRLWRWGSNYYQPRVQRPFTHLYKTDRHELQIEAHGTDIFEHLTMATNEWAWIHASAPRSK</sequence>
<gene>
    <name evidence="1" type="ORF">BJ322DRAFT_1022152</name>
</gene>
<keyword evidence="2" id="KW-1185">Reference proteome</keyword>
<organism evidence="1 2">
    <name type="scientific">Thelephora terrestris</name>
    <dbReference type="NCBI Taxonomy" id="56493"/>
    <lineage>
        <taxon>Eukaryota</taxon>
        <taxon>Fungi</taxon>
        <taxon>Dikarya</taxon>
        <taxon>Basidiomycota</taxon>
        <taxon>Agaricomycotina</taxon>
        <taxon>Agaricomycetes</taxon>
        <taxon>Thelephorales</taxon>
        <taxon>Thelephoraceae</taxon>
        <taxon>Thelephora</taxon>
    </lineage>
</organism>
<dbReference type="EMBL" id="WIUZ02000010">
    <property type="protein sequence ID" value="KAF9783503.1"/>
    <property type="molecule type" value="Genomic_DNA"/>
</dbReference>
<dbReference type="AlphaFoldDB" id="A0A9P6HBU4"/>